<gene>
    <name evidence="4" type="ORF">J8273_6181</name>
</gene>
<feature type="region of interest" description="Disordered" evidence="3">
    <location>
        <begin position="179"/>
        <end position="198"/>
    </location>
</feature>
<keyword evidence="2" id="KW-0677">Repeat</keyword>
<accession>A0A8J6E080</accession>
<evidence type="ECO:0000256" key="2">
    <source>
        <dbReference type="ARBA" id="ARBA00022737"/>
    </source>
</evidence>
<dbReference type="InterPro" id="IPR032675">
    <property type="entry name" value="LRR_dom_sf"/>
</dbReference>
<organism evidence="4 5">
    <name type="scientific">Carpediemonas membranifera</name>
    <dbReference type="NCBI Taxonomy" id="201153"/>
    <lineage>
        <taxon>Eukaryota</taxon>
        <taxon>Metamonada</taxon>
        <taxon>Carpediemonas-like organisms</taxon>
        <taxon>Carpediemonas</taxon>
    </lineage>
</organism>
<dbReference type="PROSITE" id="PS51450">
    <property type="entry name" value="LRR"/>
    <property type="match status" value="3"/>
</dbReference>
<dbReference type="Gene3D" id="3.80.10.10">
    <property type="entry name" value="Ribonuclease Inhibitor"/>
    <property type="match status" value="1"/>
</dbReference>
<dbReference type="AlphaFoldDB" id="A0A8J6E080"/>
<reference evidence="4" key="1">
    <citation type="submission" date="2021-05" db="EMBL/GenBank/DDBJ databases">
        <title>A free-living protist that lacks canonical eukaryotic 1 DNA replication and segregation systems.</title>
        <authorList>
            <person name="Salas-Leiva D.E."/>
            <person name="Tromer E.C."/>
            <person name="Curtis B.A."/>
            <person name="Jerlstrom-Hultqvist J."/>
            <person name="Kolisko M."/>
            <person name="Yi Z."/>
            <person name="Salas-Leiva J.S."/>
            <person name="Gallot-Lavallee L."/>
            <person name="Kops G.J.P.L."/>
            <person name="Archibald J.M."/>
            <person name="Simpson A.G.B."/>
            <person name="Roger A.J."/>
        </authorList>
    </citation>
    <scope>NUCLEOTIDE SEQUENCE</scope>
    <source>
        <strain evidence="4">BICM</strain>
    </source>
</reference>
<dbReference type="SUPFAM" id="SSF52058">
    <property type="entry name" value="L domain-like"/>
    <property type="match status" value="1"/>
</dbReference>
<dbReference type="OrthoDB" id="1517790at2759"/>
<keyword evidence="1" id="KW-0433">Leucine-rich repeat</keyword>
<protein>
    <submittedName>
        <fullName evidence="4">Leucine-rich repeat</fullName>
    </submittedName>
</protein>
<evidence type="ECO:0000313" key="4">
    <source>
        <dbReference type="EMBL" id="KAG9391421.1"/>
    </source>
</evidence>
<evidence type="ECO:0000256" key="3">
    <source>
        <dbReference type="SAM" id="MobiDB-lite"/>
    </source>
</evidence>
<keyword evidence="5" id="KW-1185">Reference proteome</keyword>
<dbReference type="PANTHER" id="PTHR18849:SF0">
    <property type="entry name" value="CILIA- AND FLAGELLA-ASSOCIATED PROTEIN 410-RELATED"/>
    <property type="match status" value="1"/>
</dbReference>
<dbReference type="Pfam" id="PF14580">
    <property type="entry name" value="LRR_9"/>
    <property type="match status" value="1"/>
</dbReference>
<dbReference type="GO" id="GO:0036064">
    <property type="term" value="C:ciliary basal body"/>
    <property type="evidence" value="ECO:0007669"/>
    <property type="project" value="UniProtKB-ARBA"/>
</dbReference>
<evidence type="ECO:0000256" key="1">
    <source>
        <dbReference type="ARBA" id="ARBA00022614"/>
    </source>
</evidence>
<evidence type="ECO:0000313" key="5">
    <source>
        <dbReference type="Proteomes" id="UP000717585"/>
    </source>
</evidence>
<proteinExistence type="predicted"/>
<sequence length="313" mass="35261">MSLTANQIIGRTKVSDIGQVRNLMIWGNDLSDVSVVRRMKNVEVLSLSVNSISTLCDFSFCPKLRELYLRRNKVSELYELNYLSRLPNLKTLWLSDNPIADAPQYRLFVIANLPNLEKLDDTPIEEDERANAKASGLANSVRIPADREQPAGAGMTFEDPQTPQIERDIRHMDMAGQQAQPHVAPPPQGHAIQQNRQADLPPPDHLAHKMSARAPVSVARADSRQSVGGPPPGHVISHAPNPVRHAHERLPVDWQMPTRQESPRHAQEQGDAQDFMRQDAVLHAMVTLVPELSQTQLQMLQTMIEKKLRRDWH</sequence>
<dbReference type="EMBL" id="JAHDYR010000053">
    <property type="protein sequence ID" value="KAG9391421.1"/>
    <property type="molecule type" value="Genomic_DNA"/>
</dbReference>
<dbReference type="PANTHER" id="PTHR18849">
    <property type="entry name" value="LEUCINE RICH REPEAT PROTEIN"/>
    <property type="match status" value="1"/>
</dbReference>
<dbReference type="Proteomes" id="UP000717585">
    <property type="component" value="Unassembled WGS sequence"/>
</dbReference>
<name>A0A8J6E080_9EUKA</name>
<dbReference type="InterPro" id="IPR001611">
    <property type="entry name" value="Leu-rich_rpt"/>
</dbReference>
<comment type="caution">
    <text evidence="4">The sequence shown here is derived from an EMBL/GenBank/DDBJ whole genome shotgun (WGS) entry which is preliminary data.</text>
</comment>
<dbReference type="FunFam" id="3.80.10.10:FF:000094">
    <property type="entry name" value="protein C21orf2 isoform X1"/>
    <property type="match status" value="1"/>
</dbReference>